<dbReference type="RefSeq" id="XP_024735188.1">
    <property type="nucleotide sequence ID" value="XM_024872846.1"/>
</dbReference>
<dbReference type="AlphaFoldDB" id="A0A2J6T5I8"/>
<dbReference type="InParanoid" id="A0A2J6T5I8"/>
<sequence>MLGISFCFSSSSLFGTTFGQSGGFSTRSAPSLEFGCLSLDYRWALTFSTSCPHVPLCSFAQSIYHIAPLNFGHYA</sequence>
<evidence type="ECO:0000313" key="2">
    <source>
        <dbReference type="Proteomes" id="UP000235371"/>
    </source>
</evidence>
<gene>
    <name evidence="1" type="ORF">K444DRAFT_442234</name>
</gene>
<name>A0A2J6T5I8_9HELO</name>
<organism evidence="1 2">
    <name type="scientific">Hyaloscypha bicolor E</name>
    <dbReference type="NCBI Taxonomy" id="1095630"/>
    <lineage>
        <taxon>Eukaryota</taxon>
        <taxon>Fungi</taxon>
        <taxon>Dikarya</taxon>
        <taxon>Ascomycota</taxon>
        <taxon>Pezizomycotina</taxon>
        <taxon>Leotiomycetes</taxon>
        <taxon>Helotiales</taxon>
        <taxon>Hyaloscyphaceae</taxon>
        <taxon>Hyaloscypha</taxon>
        <taxon>Hyaloscypha bicolor</taxon>
    </lineage>
</organism>
<keyword evidence="2" id="KW-1185">Reference proteome</keyword>
<accession>A0A2J6T5I8</accession>
<reference evidence="1 2" key="1">
    <citation type="submission" date="2016-04" db="EMBL/GenBank/DDBJ databases">
        <title>A degradative enzymes factory behind the ericoid mycorrhizal symbiosis.</title>
        <authorList>
            <consortium name="DOE Joint Genome Institute"/>
            <person name="Martino E."/>
            <person name="Morin E."/>
            <person name="Grelet G."/>
            <person name="Kuo A."/>
            <person name="Kohler A."/>
            <person name="Daghino S."/>
            <person name="Barry K."/>
            <person name="Choi C."/>
            <person name="Cichocki N."/>
            <person name="Clum A."/>
            <person name="Copeland A."/>
            <person name="Hainaut M."/>
            <person name="Haridas S."/>
            <person name="Labutti K."/>
            <person name="Lindquist E."/>
            <person name="Lipzen A."/>
            <person name="Khouja H.-R."/>
            <person name="Murat C."/>
            <person name="Ohm R."/>
            <person name="Olson A."/>
            <person name="Spatafora J."/>
            <person name="Veneault-Fourrey C."/>
            <person name="Henrissat B."/>
            <person name="Grigoriev I."/>
            <person name="Martin F."/>
            <person name="Perotto S."/>
        </authorList>
    </citation>
    <scope>NUCLEOTIDE SEQUENCE [LARGE SCALE GENOMIC DNA]</scope>
    <source>
        <strain evidence="1 2">E</strain>
    </source>
</reference>
<dbReference type="EMBL" id="KZ613828">
    <property type="protein sequence ID" value="PMD58284.1"/>
    <property type="molecule type" value="Genomic_DNA"/>
</dbReference>
<evidence type="ECO:0000313" key="1">
    <source>
        <dbReference type="EMBL" id="PMD58284.1"/>
    </source>
</evidence>
<dbReference type="Proteomes" id="UP000235371">
    <property type="component" value="Unassembled WGS sequence"/>
</dbReference>
<proteinExistence type="predicted"/>
<protein>
    <submittedName>
        <fullName evidence="1">Uncharacterized protein</fullName>
    </submittedName>
</protein>
<dbReference type="GeneID" id="36580926"/>